<comment type="caution">
    <text evidence="2">The sequence shown here is derived from an EMBL/GenBank/DDBJ whole genome shotgun (WGS) entry which is preliminary data.</text>
</comment>
<evidence type="ECO:0000313" key="3">
    <source>
        <dbReference type="Proteomes" id="UP001221898"/>
    </source>
</evidence>
<evidence type="ECO:0000256" key="1">
    <source>
        <dbReference type="SAM" id="SignalP"/>
    </source>
</evidence>
<evidence type="ECO:0000313" key="2">
    <source>
        <dbReference type="EMBL" id="KAJ8416717.1"/>
    </source>
</evidence>
<keyword evidence="3" id="KW-1185">Reference proteome</keyword>
<sequence length="103" mass="11006">MFMFLLLHSRLLKGSGKTDADWSLSFREVNGGRVNMIYFSRTSSKAKLNFLGALSCVAPEGGNRARALGSVLSWRVPDGPFGLRSTGSVNSRKMGLALGPNGG</sequence>
<name>A0AAD7T9B6_9TELE</name>
<evidence type="ECO:0008006" key="4">
    <source>
        <dbReference type="Google" id="ProtNLM"/>
    </source>
</evidence>
<protein>
    <recommendedName>
        <fullName evidence="4">Secreted protein</fullName>
    </recommendedName>
</protein>
<proteinExistence type="predicted"/>
<reference evidence="2" key="1">
    <citation type="journal article" date="2023" name="Science">
        <title>Genome structures resolve the early diversification of teleost fishes.</title>
        <authorList>
            <person name="Parey E."/>
            <person name="Louis A."/>
            <person name="Montfort J."/>
            <person name="Bouchez O."/>
            <person name="Roques C."/>
            <person name="Iampietro C."/>
            <person name="Lluch J."/>
            <person name="Castinel A."/>
            <person name="Donnadieu C."/>
            <person name="Desvignes T."/>
            <person name="Floi Bucao C."/>
            <person name="Jouanno E."/>
            <person name="Wen M."/>
            <person name="Mejri S."/>
            <person name="Dirks R."/>
            <person name="Jansen H."/>
            <person name="Henkel C."/>
            <person name="Chen W.J."/>
            <person name="Zahm M."/>
            <person name="Cabau C."/>
            <person name="Klopp C."/>
            <person name="Thompson A.W."/>
            <person name="Robinson-Rechavi M."/>
            <person name="Braasch I."/>
            <person name="Lecointre G."/>
            <person name="Bobe J."/>
            <person name="Postlethwait J.H."/>
            <person name="Berthelot C."/>
            <person name="Roest Crollius H."/>
            <person name="Guiguen Y."/>
        </authorList>
    </citation>
    <scope>NUCLEOTIDE SEQUENCE</scope>
    <source>
        <strain evidence="2">NC1722</strain>
    </source>
</reference>
<feature type="chain" id="PRO_5042246795" description="Secreted protein" evidence="1">
    <location>
        <begin position="17"/>
        <end position="103"/>
    </location>
</feature>
<dbReference type="Proteomes" id="UP001221898">
    <property type="component" value="Unassembled WGS sequence"/>
</dbReference>
<organism evidence="2 3">
    <name type="scientific">Aldrovandia affinis</name>
    <dbReference type="NCBI Taxonomy" id="143900"/>
    <lineage>
        <taxon>Eukaryota</taxon>
        <taxon>Metazoa</taxon>
        <taxon>Chordata</taxon>
        <taxon>Craniata</taxon>
        <taxon>Vertebrata</taxon>
        <taxon>Euteleostomi</taxon>
        <taxon>Actinopterygii</taxon>
        <taxon>Neopterygii</taxon>
        <taxon>Teleostei</taxon>
        <taxon>Notacanthiformes</taxon>
        <taxon>Halosauridae</taxon>
        <taxon>Aldrovandia</taxon>
    </lineage>
</organism>
<accession>A0AAD7T9B6</accession>
<dbReference type="EMBL" id="JAINUG010000005">
    <property type="protein sequence ID" value="KAJ8416717.1"/>
    <property type="molecule type" value="Genomic_DNA"/>
</dbReference>
<feature type="signal peptide" evidence="1">
    <location>
        <begin position="1"/>
        <end position="16"/>
    </location>
</feature>
<keyword evidence="1" id="KW-0732">Signal</keyword>
<dbReference type="AlphaFoldDB" id="A0AAD7T9B6"/>
<gene>
    <name evidence="2" type="ORF">AAFF_G00325950</name>
</gene>